<protein>
    <submittedName>
        <fullName evidence="1">Uncharacterized protein</fullName>
    </submittedName>
</protein>
<accession>A0A0K2H326</accession>
<proteinExistence type="predicted"/>
<organism evidence="1 2">
    <name type="scientific">Corynebacterium lactis RW2-5</name>
    <dbReference type="NCBI Taxonomy" id="1408189"/>
    <lineage>
        <taxon>Bacteria</taxon>
        <taxon>Bacillati</taxon>
        <taxon>Actinomycetota</taxon>
        <taxon>Actinomycetes</taxon>
        <taxon>Mycobacteriales</taxon>
        <taxon>Corynebacteriaceae</taxon>
        <taxon>Corynebacterium</taxon>
    </lineage>
</organism>
<name>A0A0K2H326_9CORY</name>
<dbReference type="KEGG" id="clw:CLAC_03305"/>
<dbReference type="RefSeq" id="WP_053411669.1">
    <property type="nucleotide sequence ID" value="NZ_CP006841.1"/>
</dbReference>
<dbReference type="PATRIC" id="fig|1408189.4.peg.658"/>
<dbReference type="Proteomes" id="UP000058446">
    <property type="component" value="Chromosome"/>
</dbReference>
<dbReference type="EMBL" id="CP006841">
    <property type="protein sequence ID" value="ALA68432.1"/>
    <property type="molecule type" value="Genomic_DNA"/>
</dbReference>
<dbReference type="AlphaFoldDB" id="A0A0K2H326"/>
<evidence type="ECO:0000313" key="2">
    <source>
        <dbReference type="Proteomes" id="UP000058446"/>
    </source>
</evidence>
<reference evidence="1 2" key="1">
    <citation type="submission" date="2013-10" db="EMBL/GenBank/DDBJ databases">
        <title>Complete genome sequence of Corynebacterium lactis DSM 45799(T), isolated from raw cow milk.</title>
        <authorList>
            <person name="Ruckert C."/>
            <person name="Albersmeier A."/>
            <person name="Lipski A."/>
            <person name="Kalinowski J."/>
        </authorList>
    </citation>
    <scope>NUCLEOTIDE SEQUENCE [LARGE SCALE GENOMIC DNA]</scope>
    <source>
        <strain evidence="1 2">RW2-5</strain>
    </source>
</reference>
<keyword evidence="2" id="KW-1185">Reference proteome</keyword>
<sequence>MTLRPITAADRAQIRADYRQLRRHLSVNGTIHRITQARQVHNIVVRNVCGDLIDTDQAHLRVTRTTA</sequence>
<dbReference type="STRING" id="1408189.CLAC_03305"/>
<gene>
    <name evidence="1" type="ORF">CLAC_03305</name>
</gene>
<evidence type="ECO:0000313" key="1">
    <source>
        <dbReference type="EMBL" id="ALA68432.1"/>
    </source>
</evidence>